<dbReference type="SUPFAM" id="SSF49785">
    <property type="entry name" value="Galactose-binding domain-like"/>
    <property type="match status" value="1"/>
</dbReference>
<dbReference type="PANTHER" id="PTHR45713">
    <property type="entry name" value="FTP DOMAIN-CONTAINING PROTEIN"/>
    <property type="match status" value="1"/>
</dbReference>
<dbReference type="PROSITE" id="PS50022">
    <property type="entry name" value="FA58C_3"/>
    <property type="match status" value="1"/>
</dbReference>
<dbReference type="InterPro" id="IPR000421">
    <property type="entry name" value="FA58C"/>
</dbReference>
<evidence type="ECO:0000259" key="1">
    <source>
        <dbReference type="PROSITE" id="PS50022"/>
    </source>
</evidence>
<evidence type="ECO:0000313" key="2">
    <source>
        <dbReference type="EMBL" id="CAG5116176.1"/>
    </source>
</evidence>
<sequence>MVDFLKEYIVESVNITNRITNPERLANFTVQVSMNNPLWYPGFPAKLPGEKCFYRGPAIPGNASQVISCIKPITGRYLTVFKPANSSLAICELEVFATNVSGKQMYGTQFQSMPNKKLTLAPFAVFHKVRSVLECTSQCLKIKNGTVTAVQVKSNPSICECIQFSYLTATPTSFENNTDWRLYMSKLN</sequence>
<reference evidence="2" key="1">
    <citation type="submission" date="2021-04" db="EMBL/GenBank/DDBJ databases">
        <authorList>
            <consortium name="Molecular Ecology Group"/>
        </authorList>
    </citation>
    <scope>NUCLEOTIDE SEQUENCE</scope>
</reference>
<protein>
    <recommendedName>
        <fullName evidence="1">F5/8 type C domain-containing protein</fullName>
    </recommendedName>
</protein>
<evidence type="ECO:0000313" key="3">
    <source>
        <dbReference type="Proteomes" id="UP000678393"/>
    </source>
</evidence>
<gene>
    <name evidence="2" type="ORF">CUNI_LOCUS1734</name>
</gene>
<keyword evidence="3" id="KW-1185">Reference proteome</keyword>
<dbReference type="PANTHER" id="PTHR45713:SF6">
    <property type="entry name" value="F5_8 TYPE C DOMAIN-CONTAINING PROTEIN"/>
    <property type="match status" value="1"/>
</dbReference>
<comment type="caution">
    <text evidence="2">The sequence shown here is derived from an EMBL/GenBank/DDBJ whole genome shotgun (WGS) entry which is preliminary data.</text>
</comment>
<dbReference type="EMBL" id="CAJHNH020000221">
    <property type="protein sequence ID" value="CAG5116176.1"/>
    <property type="molecule type" value="Genomic_DNA"/>
</dbReference>
<organism evidence="2 3">
    <name type="scientific">Candidula unifasciata</name>
    <dbReference type="NCBI Taxonomy" id="100452"/>
    <lineage>
        <taxon>Eukaryota</taxon>
        <taxon>Metazoa</taxon>
        <taxon>Spiralia</taxon>
        <taxon>Lophotrochozoa</taxon>
        <taxon>Mollusca</taxon>
        <taxon>Gastropoda</taxon>
        <taxon>Heterobranchia</taxon>
        <taxon>Euthyneura</taxon>
        <taxon>Panpulmonata</taxon>
        <taxon>Eupulmonata</taxon>
        <taxon>Stylommatophora</taxon>
        <taxon>Helicina</taxon>
        <taxon>Helicoidea</taxon>
        <taxon>Geomitridae</taxon>
        <taxon>Candidula</taxon>
    </lineage>
</organism>
<dbReference type="InterPro" id="IPR051941">
    <property type="entry name" value="BG_Antigen-Binding_Lectin"/>
</dbReference>
<name>A0A8S3YPA6_9EUPU</name>
<dbReference type="InterPro" id="IPR008979">
    <property type="entry name" value="Galactose-bd-like_sf"/>
</dbReference>
<feature type="domain" description="F5/8 type C" evidence="1">
    <location>
        <begin position="1"/>
        <end position="98"/>
    </location>
</feature>
<dbReference type="Gene3D" id="2.60.120.260">
    <property type="entry name" value="Galactose-binding domain-like"/>
    <property type="match status" value="1"/>
</dbReference>
<dbReference type="AlphaFoldDB" id="A0A8S3YPA6"/>
<dbReference type="Proteomes" id="UP000678393">
    <property type="component" value="Unassembled WGS sequence"/>
</dbReference>
<dbReference type="OrthoDB" id="6126657at2759"/>
<proteinExistence type="predicted"/>
<accession>A0A8S3YPA6</accession>
<dbReference type="Pfam" id="PF22633">
    <property type="entry name" value="F5_F8_type_C_2"/>
    <property type="match status" value="1"/>
</dbReference>